<reference evidence="5 6" key="1">
    <citation type="submission" date="2016-05" db="EMBL/GenBank/DDBJ databases">
        <authorList>
            <person name="Naeem Raeece"/>
        </authorList>
    </citation>
    <scope>NUCLEOTIDE SEQUENCE [LARGE SCALE GENOMIC DNA]</scope>
</reference>
<proteinExistence type="predicted"/>
<evidence type="ECO:0000256" key="1">
    <source>
        <dbReference type="SAM" id="Phobius"/>
    </source>
</evidence>
<evidence type="ECO:0000313" key="4">
    <source>
        <dbReference type="EMBL" id="SBT01473.1"/>
    </source>
</evidence>
<organism evidence="4 5">
    <name type="scientific">Plasmodium ovale curtisi</name>
    <dbReference type="NCBI Taxonomy" id="864141"/>
    <lineage>
        <taxon>Eukaryota</taxon>
        <taxon>Sar</taxon>
        <taxon>Alveolata</taxon>
        <taxon>Apicomplexa</taxon>
        <taxon>Aconoidasida</taxon>
        <taxon>Haemosporida</taxon>
        <taxon>Plasmodiidae</taxon>
        <taxon>Plasmodium</taxon>
        <taxon>Plasmodium (Plasmodium)</taxon>
    </lineage>
</organism>
<gene>
    <name evidence="4" type="ORF">POVCU1_067140</name>
    <name evidence="3" type="ORF">POVCU2_0096200</name>
</gene>
<dbReference type="Proteomes" id="UP000078546">
    <property type="component" value="Unassembled WGS sequence"/>
</dbReference>
<keyword evidence="1" id="KW-1133">Transmembrane helix</keyword>
<name>A0A1A8X8A3_PLAOA</name>
<protein>
    <submittedName>
        <fullName evidence="4">Tryptophan-rich antigen</fullName>
    </submittedName>
</protein>
<dbReference type="InterPro" id="IPR022089">
    <property type="entry name" value="Plasmodium-antigen_C"/>
</dbReference>
<evidence type="ECO:0000313" key="6">
    <source>
        <dbReference type="Proteomes" id="UP000078560"/>
    </source>
</evidence>
<accession>A0A1A8X8A3</accession>
<keyword evidence="1" id="KW-0472">Membrane</keyword>
<evidence type="ECO:0000313" key="5">
    <source>
        <dbReference type="Proteomes" id="UP000078546"/>
    </source>
</evidence>
<sequence length="334" mass="41082">MESRKNIEDNPSIKFSAATSRKNRNHVFSNIKSTSFVSRLSITLIVLSCAFLFNYVSAVRRKVEIGAPRTNGPSSPISYTLIGIDELNLEQSEEFKKMAWNNWMMRLESEWKHFLISIEKEKAEWIEEKDVAWSEWMKSMQHRWTQYNEPMHLEYNTNIIEKSAQWNDSQWNAWMKKEGKEIMDAQWAKWVYECNRELNHIVWNKWVQWKNDKIRSWLSNEWKAEEDYYWSNWECSTKAKWLHLAERRHWLKWKERVSRESEQWMNWIQMKERVYINDEWIKWHKWKSDKQTLFNKWQTSFIYKWTMKKQWNVWIREANNMKSVPLGNRAQSNK</sequence>
<dbReference type="AlphaFoldDB" id="A0A1A8X8A3"/>
<evidence type="ECO:0000313" key="3">
    <source>
        <dbReference type="EMBL" id="SBS95487.1"/>
    </source>
</evidence>
<feature type="domain" description="Tryptophan/threonine-rich plasmodium antigen C-terminal" evidence="2">
    <location>
        <begin position="99"/>
        <end position="314"/>
    </location>
</feature>
<dbReference type="EMBL" id="FLQU01002065">
    <property type="protein sequence ID" value="SBS95487.1"/>
    <property type="molecule type" value="Genomic_DNA"/>
</dbReference>
<evidence type="ECO:0000259" key="2">
    <source>
        <dbReference type="Pfam" id="PF12319"/>
    </source>
</evidence>
<dbReference type="Proteomes" id="UP000078560">
    <property type="component" value="Unassembled WGS sequence"/>
</dbReference>
<dbReference type="EMBL" id="FLQV01002516">
    <property type="protein sequence ID" value="SBT01473.1"/>
    <property type="molecule type" value="Genomic_DNA"/>
</dbReference>
<feature type="transmembrane region" description="Helical" evidence="1">
    <location>
        <begin position="36"/>
        <end position="56"/>
    </location>
</feature>
<reference evidence="4" key="2">
    <citation type="submission" date="2016-05" db="EMBL/GenBank/DDBJ databases">
        <authorList>
            <person name="Lavstsen T."/>
            <person name="Jespersen J.S."/>
        </authorList>
    </citation>
    <scope>NUCLEOTIDE SEQUENCE [LARGE SCALE GENOMIC DNA]</scope>
</reference>
<dbReference type="Pfam" id="PF12319">
    <property type="entry name" value="TryThrA_C"/>
    <property type="match status" value="1"/>
</dbReference>
<keyword evidence="1" id="KW-0812">Transmembrane</keyword>